<dbReference type="Proteomes" id="UP000316759">
    <property type="component" value="Unassembled WGS sequence"/>
</dbReference>
<organism evidence="2 3">
    <name type="scientific">Fasciola gigantica</name>
    <name type="common">Giant liver fluke</name>
    <dbReference type="NCBI Taxonomy" id="46835"/>
    <lineage>
        <taxon>Eukaryota</taxon>
        <taxon>Metazoa</taxon>
        <taxon>Spiralia</taxon>
        <taxon>Lophotrochozoa</taxon>
        <taxon>Platyhelminthes</taxon>
        <taxon>Trematoda</taxon>
        <taxon>Digenea</taxon>
        <taxon>Plagiorchiida</taxon>
        <taxon>Echinostomata</taxon>
        <taxon>Echinostomatoidea</taxon>
        <taxon>Fasciolidae</taxon>
        <taxon>Fasciola</taxon>
    </lineage>
</organism>
<feature type="region of interest" description="Disordered" evidence="1">
    <location>
        <begin position="20"/>
        <end position="110"/>
    </location>
</feature>
<feature type="compositionally biased region" description="Polar residues" evidence="1">
    <location>
        <begin position="49"/>
        <end position="62"/>
    </location>
</feature>
<evidence type="ECO:0000313" key="3">
    <source>
        <dbReference type="Proteomes" id="UP000316759"/>
    </source>
</evidence>
<proteinExistence type="predicted"/>
<comment type="caution">
    <text evidence="2">The sequence shown here is derived from an EMBL/GenBank/DDBJ whole genome shotgun (WGS) entry which is preliminary data.</text>
</comment>
<feature type="region of interest" description="Disordered" evidence="1">
    <location>
        <begin position="193"/>
        <end position="266"/>
    </location>
</feature>
<feature type="compositionally biased region" description="Basic and acidic residues" evidence="1">
    <location>
        <begin position="22"/>
        <end position="43"/>
    </location>
</feature>
<protein>
    <submittedName>
        <fullName evidence="2">Uncharacterized protein</fullName>
    </submittedName>
</protein>
<dbReference type="OrthoDB" id="6245365at2759"/>
<feature type="compositionally biased region" description="Polar residues" evidence="1">
    <location>
        <begin position="245"/>
        <end position="255"/>
    </location>
</feature>
<keyword evidence="3" id="KW-1185">Reference proteome</keyword>
<accession>A0A504YHA7</accession>
<gene>
    <name evidence="2" type="ORF">FGIG_10122</name>
</gene>
<sequence>METMERLRIVRTNRPQILPDQYKNEFGEKQADDRPWPRGEVIHAGRGSPMQNTSPNHWNSGFRSRPGPPLTPGFNPYQPHCGPPFRNPGFRPGFRGRRKPSYQRPRGQGRGMCSAWHGSMPYGLQSCGMRTHPTYTNTDDGFIDDTLVSDLSQFRLQGDLGWRDVNSSPYQSDSGSRLAQQTRTLAKDCASTPYLTQSVEPTRPKSVHTRVSDRRGTVMSSSISPAATSDASNPVDRLHGLGDQYETTESTSSPEPQDPLDISDLELSNSSLSGENVIDVAIFRHSIFIIFRY</sequence>
<dbReference type="EMBL" id="SUNJ01013417">
    <property type="protein sequence ID" value="TPP57290.1"/>
    <property type="molecule type" value="Genomic_DNA"/>
</dbReference>
<evidence type="ECO:0000256" key="1">
    <source>
        <dbReference type="SAM" id="MobiDB-lite"/>
    </source>
</evidence>
<dbReference type="AlphaFoldDB" id="A0A504YHA7"/>
<feature type="compositionally biased region" description="Polar residues" evidence="1">
    <location>
        <begin position="218"/>
        <end position="232"/>
    </location>
</feature>
<reference evidence="2 3" key="1">
    <citation type="submission" date="2019-04" db="EMBL/GenBank/DDBJ databases">
        <title>Annotation for the trematode Fasciola gigantica.</title>
        <authorList>
            <person name="Choi Y.-J."/>
        </authorList>
    </citation>
    <scope>NUCLEOTIDE SEQUENCE [LARGE SCALE GENOMIC DNA]</scope>
    <source>
        <strain evidence="2">Uganda_cow_1</strain>
    </source>
</reference>
<name>A0A504YHA7_FASGI</name>
<evidence type="ECO:0000313" key="2">
    <source>
        <dbReference type="EMBL" id="TPP57290.1"/>
    </source>
</evidence>